<comment type="caution">
    <text evidence="2">The sequence shown here is derived from an EMBL/GenBank/DDBJ whole genome shotgun (WGS) entry which is preliminary data.</text>
</comment>
<dbReference type="PANTHER" id="PTHR10900:SF77">
    <property type="entry name" value="FI19380P1"/>
    <property type="match status" value="1"/>
</dbReference>
<gene>
    <name evidence="2" type="ORF">K8089_02760</name>
</gene>
<evidence type="ECO:0000313" key="3">
    <source>
        <dbReference type="Proteomes" id="UP001139461"/>
    </source>
</evidence>
<sequence length="192" mass="21540">MKLNRIFFLLFIICFGTTVSAQKYLSTNNKEVSKVLGESNFTSSKTFYENLEEAPDFTLLAKILKNDPLRKTLEKQEMVTIFAIADEAFTDLPEKTRDSILDNSRLVNAIVKYLAVPGRLDKNSLENAVKENGGQAYLTTVEGQRLGIKEEDGVLMLFDEDNNTATIIASDFYHKNGFFHIVNGLVFPPSGN</sequence>
<proteinExistence type="predicted"/>
<dbReference type="InterPro" id="IPR036378">
    <property type="entry name" value="FAS1_dom_sf"/>
</dbReference>
<dbReference type="AlphaFoldDB" id="A0A9X1QVK2"/>
<dbReference type="InterPro" id="IPR050904">
    <property type="entry name" value="Adhesion/Biosynth-related"/>
</dbReference>
<dbReference type="SMART" id="SM00554">
    <property type="entry name" value="FAS1"/>
    <property type="match status" value="1"/>
</dbReference>
<dbReference type="RefSeq" id="WP_237601743.1">
    <property type="nucleotide sequence ID" value="NZ_JAIRBA010000003.1"/>
</dbReference>
<evidence type="ECO:0000313" key="2">
    <source>
        <dbReference type="EMBL" id="MCG2417928.1"/>
    </source>
</evidence>
<accession>A0A9X1QVK2</accession>
<dbReference type="Proteomes" id="UP001139461">
    <property type="component" value="Unassembled WGS sequence"/>
</dbReference>
<reference evidence="2" key="1">
    <citation type="submission" date="2021-09" db="EMBL/GenBank/DDBJ databases">
        <title>Genome of Aequorivita sp. strain F47161.</title>
        <authorList>
            <person name="Wang Y."/>
        </authorList>
    </citation>
    <scope>NUCLEOTIDE SEQUENCE</scope>
    <source>
        <strain evidence="2">F47161</strain>
    </source>
</reference>
<protein>
    <submittedName>
        <fullName evidence="2">Fasciclin domain-containing protein</fullName>
    </submittedName>
</protein>
<dbReference type="GO" id="GO:0005615">
    <property type="term" value="C:extracellular space"/>
    <property type="evidence" value="ECO:0007669"/>
    <property type="project" value="TreeGrafter"/>
</dbReference>
<feature type="domain" description="FAS1" evidence="1">
    <location>
        <begin position="44"/>
        <end position="186"/>
    </location>
</feature>
<name>A0A9X1QVK2_9FLAO</name>
<dbReference type="Gene3D" id="2.30.180.10">
    <property type="entry name" value="FAS1 domain"/>
    <property type="match status" value="1"/>
</dbReference>
<dbReference type="InterPro" id="IPR000782">
    <property type="entry name" value="FAS1_domain"/>
</dbReference>
<dbReference type="SUPFAM" id="SSF82153">
    <property type="entry name" value="FAS1 domain"/>
    <property type="match status" value="1"/>
</dbReference>
<keyword evidence="3" id="KW-1185">Reference proteome</keyword>
<dbReference type="EMBL" id="JAIRBA010000003">
    <property type="protein sequence ID" value="MCG2417928.1"/>
    <property type="molecule type" value="Genomic_DNA"/>
</dbReference>
<organism evidence="2 3">
    <name type="scientific">Aequorivita vitellina</name>
    <dbReference type="NCBI Taxonomy" id="2874475"/>
    <lineage>
        <taxon>Bacteria</taxon>
        <taxon>Pseudomonadati</taxon>
        <taxon>Bacteroidota</taxon>
        <taxon>Flavobacteriia</taxon>
        <taxon>Flavobacteriales</taxon>
        <taxon>Flavobacteriaceae</taxon>
        <taxon>Aequorivita</taxon>
    </lineage>
</organism>
<dbReference type="Pfam" id="PF02469">
    <property type="entry name" value="Fasciclin"/>
    <property type="match status" value="1"/>
</dbReference>
<evidence type="ECO:0000259" key="1">
    <source>
        <dbReference type="PROSITE" id="PS50213"/>
    </source>
</evidence>
<dbReference type="PROSITE" id="PS50213">
    <property type="entry name" value="FAS1"/>
    <property type="match status" value="1"/>
</dbReference>
<dbReference type="PANTHER" id="PTHR10900">
    <property type="entry name" value="PERIOSTIN-RELATED"/>
    <property type="match status" value="1"/>
</dbReference>